<sequence>MDREETFKKLVRVLFRFLKTKHHLAETERDPGPRSLNRAATWLEQLVRPAQPTEGTTQMLWGNARNWLGTSRQILADHYEETLRGLHRELSTLDLSEAERAWEVAKRWLRRNLPHAREGVVQRAEAEMRALVVARRGPAEAGGTGMEVTTAGESEAEAAQRERLRPELKEELRQELRAEIVDQVRSEAETGMAVQEPQTSDARTRRDPKKAEEELDWEALLSDSWEEGDGEPGEKRKGDNELPGPSKRGANNKSAEGLPDDRGKPEGVAVQIGGPRQSLHMTIDHQGNKKARWVLNPMRPILILGDSNVGRITDLGDNHIQLVSYPGAQWSNILWMLQHHTPTSPDTQVVIIVVGINDRGTRACLSLRKMVMGTLAAAEKRFPNARVRAPVINFSAGLPKAQRDILRSLNNYILETGASLPPLPGSQFRVERDLTHWTSETAMAMAKLWLDALNYGGAHQHQADGTVVNLSKLIQLSKGELSLLQKGLTFIPSTRVSEFNMPELQVQASSYHRRLRLAAFFGVETEDRQPELPFKPPSEWEPPPDQVPRMAWDIIKQDNLFLSSLPGRHTVPTGNLSRGEEEALDRLDCCIGNTCERRPNLVVMRPLLDAGLAASMDAA</sequence>
<keyword evidence="3" id="KW-1185">Reference proteome</keyword>
<gene>
    <name evidence="2" type="ORF">E1301_Tti021482</name>
</gene>
<evidence type="ECO:0000313" key="3">
    <source>
        <dbReference type="Proteomes" id="UP000324632"/>
    </source>
</evidence>
<dbReference type="InterPro" id="IPR036514">
    <property type="entry name" value="SGNH_hydro_sf"/>
</dbReference>
<reference evidence="2 3" key="1">
    <citation type="journal article" date="2019" name="Mol. Ecol. Resour.">
        <title>Chromosome-level genome assembly of Triplophysa tibetana, a fish adapted to the harsh high-altitude environment of the Tibetan Plateau.</title>
        <authorList>
            <person name="Yang X."/>
            <person name="Liu H."/>
            <person name="Ma Z."/>
            <person name="Zou Y."/>
            <person name="Zou M."/>
            <person name="Mao Y."/>
            <person name="Li X."/>
            <person name="Wang H."/>
            <person name="Chen T."/>
            <person name="Wang W."/>
            <person name="Yang R."/>
        </authorList>
    </citation>
    <scope>NUCLEOTIDE SEQUENCE [LARGE SCALE GENOMIC DNA]</scope>
    <source>
        <strain evidence="2">TTIB1903HZAU</strain>
        <tissue evidence="2">Muscle</tissue>
    </source>
</reference>
<accession>A0A5A9PCP2</accession>
<dbReference type="CDD" id="cd00229">
    <property type="entry name" value="SGNH_hydrolase"/>
    <property type="match status" value="1"/>
</dbReference>
<dbReference type="EMBL" id="SOYY01000007">
    <property type="protein sequence ID" value="KAA0718427.1"/>
    <property type="molecule type" value="Genomic_DNA"/>
</dbReference>
<feature type="compositionally biased region" description="Basic and acidic residues" evidence="1">
    <location>
        <begin position="202"/>
        <end position="212"/>
    </location>
</feature>
<feature type="region of interest" description="Disordered" evidence="1">
    <location>
        <begin position="138"/>
        <end position="165"/>
    </location>
</feature>
<evidence type="ECO:0000256" key="1">
    <source>
        <dbReference type="SAM" id="MobiDB-lite"/>
    </source>
</evidence>
<dbReference type="AlphaFoldDB" id="A0A5A9PCP2"/>
<feature type="region of interest" description="Disordered" evidence="1">
    <location>
        <begin position="187"/>
        <end position="267"/>
    </location>
</feature>
<dbReference type="SUPFAM" id="SSF52266">
    <property type="entry name" value="SGNH hydrolase"/>
    <property type="match status" value="1"/>
</dbReference>
<name>A0A5A9PCP2_9TELE</name>
<protein>
    <submittedName>
        <fullName evidence="2">Uncharacterized protein</fullName>
    </submittedName>
</protein>
<evidence type="ECO:0000313" key="2">
    <source>
        <dbReference type="EMBL" id="KAA0718427.1"/>
    </source>
</evidence>
<comment type="caution">
    <text evidence="2">The sequence shown here is derived from an EMBL/GenBank/DDBJ whole genome shotgun (WGS) entry which is preliminary data.</text>
</comment>
<organism evidence="2 3">
    <name type="scientific">Triplophysa tibetana</name>
    <dbReference type="NCBI Taxonomy" id="1572043"/>
    <lineage>
        <taxon>Eukaryota</taxon>
        <taxon>Metazoa</taxon>
        <taxon>Chordata</taxon>
        <taxon>Craniata</taxon>
        <taxon>Vertebrata</taxon>
        <taxon>Euteleostomi</taxon>
        <taxon>Actinopterygii</taxon>
        <taxon>Neopterygii</taxon>
        <taxon>Teleostei</taxon>
        <taxon>Ostariophysi</taxon>
        <taxon>Cypriniformes</taxon>
        <taxon>Nemacheilidae</taxon>
        <taxon>Triplophysa</taxon>
    </lineage>
</organism>
<dbReference type="Proteomes" id="UP000324632">
    <property type="component" value="Chromosome 7"/>
</dbReference>
<proteinExistence type="predicted"/>
<dbReference type="Gene3D" id="3.40.50.1110">
    <property type="entry name" value="SGNH hydrolase"/>
    <property type="match status" value="1"/>
</dbReference>